<dbReference type="PROSITE" id="PS50157">
    <property type="entry name" value="ZINC_FINGER_C2H2_2"/>
    <property type="match status" value="1"/>
</dbReference>
<dbReference type="GeneID" id="85309215"/>
<keyword evidence="5" id="KW-1185">Reference proteome</keyword>
<gene>
    <name evidence="4" type="ORF">QBC33DRAFT_514060</name>
</gene>
<keyword evidence="1" id="KW-0863">Zinc-finger</keyword>
<feature type="domain" description="C2H2-type" evidence="3">
    <location>
        <begin position="63"/>
        <end position="91"/>
    </location>
</feature>
<evidence type="ECO:0000313" key="4">
    <source>
        <dbReference type="EMBL" id="KAK1768461.1"/>
    </source>
</evidence>
<evidence type="ECO:0000313" key="5">
    <source>
        <dbReference type="Proteomes" id="UP001244011"/>
    </source>
</evidence>
<sequence>MASSAPSSSQAPPAQAPVAPAPAPGRAAQSSRTAICPECQDSFAERALTRHRATRHGVNRRTFTCDICNMEFPRNDALRDHRANSHGVHNPTTAEQDEVDPIKVGRYNKTVLANGIIEASDGLNTIKQDCLALGARVADFPDIMVRHGGDSFGDLMALKKHELVQMLLDLRILRRTWRENQRGLEQN</sequence>
<proteinExistence type="predicted"/>
<dbReference type="GO" id="GO:0008270">
    <property type="term" value="F:zinc ion binding"/>
    <property type="evidence" value="ECO:0007669"/>
    <property type="project" value="UniProtKB-KW"/>
</dbReference>
<dbReference type="Pfam" id="PF13912">
    <property type="entry name" value="zf-C2H2_6"/>
    <property type="match status" value="1"/>
</dbReference>
<feature type="region of interest" description="Disordered" evidence="2">
    <location>
        <begin position="1"/>
        <end position="32"/>
    </location>
</feature>
<protein>
    <recommendedName>
        <fullName evidence="3">C2H2-type domain-containing protein</fullName>
    </recommendedName>
</protein>
<feature type="compositionally biased region" description="Low complexity" evidence="2">
    <location>
        <begin position="1"/>
        <end position="31"/>
    </location>
</feature>
<evidence type="ECO:0000256" key="2">
    <source>
        <dbReference type="SAM" id="MobiDB-lite"/>
    </source>
</evidence>
<organism evidence="4 5">
    <name type="scientific">Phialemonium atrogriseum</name>
    <dbReference type="NCBI Taxonomy" id="1093897"/>
    <lineage>
        <taxon>Eukaryota</taxon>
        <taxon>Fungi</taxon>
        <taxon>Dikarya</taxon>
        <taxon>Ascomycota</taxon>
        <taxon>Pezizomycotina</taxon>
        <taxon>Sordariomycetes</taxon>
        <taxon>Sordariomycetidae</taxon>
        <taxon>Cephalothecales</taxon>
        <taxon>Cephalothecaceae</taxon>
        <taxon>Phialemonium</taxon>
    </lineage>
</organism>
<evidence type="ECO:0000259" key="3">
    <source>
        <dbReference type="PROSITE" id="PS50157"/>
    </source>
</evidence>
<accession>A0AAJ0FHD1</accession>
<dbReference type="EMBL" id="MU839005">
    <property type="protein sequence ID" value="KAK1768461.1"/>
    <property type="molecule type" value="Genomic_DNA"/>
</dbReference>
<dbReference type="SUPFAM" id="SSF57667">
    <property type="entry name" value="beta-beta-alpha zinc fingers"/>
    <property type="match status" value="1"/>
</dbReference>
<dbReference type="RefSeq" id="XP_060284674.1">
    <property type="nucleotide sequence ID" value="XM_060426028.1"/>
</dbReference>
<comment type="caution">
    <text evidence="4">The sequence shown here is derived from an EMBL/GenBank/DDBJ whole genome shotgun (WGS) entry which is preliminary data.</text>
</comment>
<dbReference type="InterPro" id="IPR036236">
    <property type="entry name" value="Znf_C2H2_sf"/>
</dbReference>
<dbReference type="InterPro" id="IPR013087">
    <property type="entry name" value="Znf_C2H2_type"/>
</dbReference>
<dbReference type="PROSITE" id="PS00028">
    <property type="entry name" value="ZINC_FINGER_C2H2_1"/>
    <property type="match status" value="1"/>
</dbReference>
<reference evidence="4" key="1">
    <citation type="submission" date="2023-06" db="EMBL/GenBank/DDBJ databases">
        <title>Genome-scale phylogeny and comparative genomics of the fungal order Sordariales.</title>
        <authorList>
            <consortium name="Lawrence Berkeley National Laboratory"/>
            <person name="Hensen N."/>
            <person name="Bonometti L."/>
            <person name="Westerberg I."/>
            <person name="Brannstrom I.O."/>
            <person name="Guillou S."/>
            <person name="Cros-Aarteil S."/>
            <person name="Calhoun S."/>
            <person name="Haridas S."/>
            <person name="Kuo A."/>
            <person name="Mondo S."/>
            <person name="Pangilinan J."/>
            <person name="Riley R."/>
            <person name="Labutti K."/>
            <person name="Andreopoulos B."/>
            <person name="Lipzen A."/>
            <person name="Chen C."/>
            <person name="Yanf M."/>
            <person name="Daum C."/>
            <person name="Ng V."/>
            <person name="Clum A."/>
            <person name="Steindorff A."/>
            <person name="Ohm R."/>
            <person name="Martin F."/>
            <person name="Silar P."/>
            <person name="Natvig D."/>
            <person name="Lalanne C."/>
            <person name="Gautier V."/>
            <person name="Ament-Velasquez S.L."/>
            <person name="Kruys A."/>
            <person name="Hutchinson M.I."/>
            <person name="Powell A.J."/>
            <person name="Barry K."/>
            <person name="Miller A.N."/>
            <person name="Grigoriev I.V."/>
            <person name="Debuchy R."/>
            <person name="Gladieux P."/>
            <person name="Thoren M.H."/>
            <person name="Johannesson H."/>
        </authorList>
    </citation>
    <scope>NUCLEOTIDE SEQUENCE</scope>
    <source>
        <strain evidence="4">8032-3</strain>
    </source>
</reference>
<keyword evidence="1" id="KW-0479">Metal-binding</keyword>
<dbReference type="Gene3D" id="3.30.160.60">
    <property type="entry name" value="Classic Zinc Finger"/>
    <property type="match status" value="1"/>
</dbReference>
<keyword evidence="1" id="KW-0862">Zinc</keyword>
<evidence type="ECO:0000256" key="1">
    <source>
        <dbReference type="PROSITE-ProRule" id="PRU00042"/>
    </source>
</evidence>
<name>A0AAJ0FHD1_9PEZI</name>
<dbReference type="Proteomes" id="UP001244011">
    <property type="component" value="Unassembled WGS sequence"/>
</dbReference>
<dbReference type="AlphaFoldDB" id="A0AAJ0FHD1"/>
<dbReference type="SMART" id="SM00355">
    <property type="entry name" value="ZnF_C2H2"/>
    <property type="match status" value="2"/>
</dbReference>